<reference evidence="2" key="2">
    <citation type="journal article" date="2015" name="Fish Shellfish Immunol.">
        <title>Early steps in the European eel (Anguilla anguilla)-Vibrio vulnificus interaction in the gills: Role of the RtxA13 toxin.</title>
        <authorList>
            <person name="Callol A."/>
            <person name="Pajuelo D."/>
            <person name="Ebbesson L."/>
            <person name="Teles M."/>
            <person name="MacKenzie S."/>
            <person name="Amaro C."/>
        </authorList>
    </citation>
    <scope>NUCLEOTIDE SEQUENCE</scope>
</reference>
<protein>
    <submittedName>
        <fullName evidence="2">Uncharacterized protein</fullName>
    </submittedName>
</protein>
<reference evidence="2" key="1">
    <citation type="submission" date="2014-11" db="EMBL/GenBank/DDBJ databases">
        <authorList>
            <person name="Amaro Gonzalez C."/>
        </authorList>
    </citation>
    <scope>NUCLEOTIDE SEQUENCE</scope>
</reference>
<name>A0A0E9Q5N1_ANGAN</name>
<evidence type="ECO:0000256" key="1">
    <source>
        <dbReference type="SAM" id="MobiDB-lite"/>
    </source>
</evidence>
<dbReference type="AlphaFoldDB" id="A0A0E9Q5N1"/>
<feature type="region of interest" description="Disordered" evidence="1">
    <location>
        <begin position="1"/>
        <end position="40"/>
    </location>
</feature>
<proteinExistence type="predicted"/>
<sequence>MRVMKRLPTLNKTQKEEVNKQKRHRKLYTSRHPSQSRGKNWNGREIFRLVYRGPQDAGLRTAQYHILTWA</sequence>
<accession>A0A0E9Q5N1</accession>
<organism evidence="2">
    <name type="scientific">Anguilla anguilla</name>
    <name type="common">European freshwater eel</name>
    <name type="synonym">Muraena anguilla</name>
    <dbReference type="NCBI Taxonomy" id="7936"/>
    <lineage>
        <taxon>Eukaryota</taxon>
        <taxon>Metazoa</taxon>
        <taxon>Chordata</taxon>
        <taxon>Craniata</taxon>
        <taxon>Vertebrata</taxon>
        <taxon>Euteleostomi</taxon>
        <taxon>Actinopterygii</taxon>
        <taxon>Neopterygii</taxon>
        <taxon>Teleostei</taxon>
        <taxon>Anguilliformes</taxon>
        <taxon>Anguillidae</taxon>
        <taxon>Anguilla</taxon>
    </lineage>
</organism>
<dbReference type="EMBL" id="GBXM01096770">
    <property type="protein sequence ID" value="JAH11807.1"/>
    <property type="molecule type" value="Transcribed_RNA"/>
</dbReference>
<evidence type="ECO:0000313" key="2">
    <source>
        <dbReference type="EMBL" id="JAH11807.1"/>
    </source>
</evidence>